<feature type="compositionally biased region" description="Acidic residues" evidence="9">
    <location>
        <begin position="390"/>
        <end position="402"/>
    </location>
</feature>
<evidence type="ECO:0000256" key="6">
    <source>
        <dbReference type="ARBA" id="ARBA00022840"/>
    </source>
</evidence>
<dbReference type="Proteomes" id="UP000030758">
    <property type="component" value="Unassembled WGS sequence"/>
</dbReference>
<protein>
    <recommendedName>
        <fullName evidence="13">Protein, SNF2 family</fullName>
    </recommendedName>
</protein>
<evidence type="ECO:0000256" key="2">
    <source>
        <dbReference type="ARBA" id="ARBA00007025"/>
    </source>
</evidence>
<dbReference type="Pfam" id="PF00176">
    <property type="entry name" value="SNF2-rel_dom"/>
    <property type="match status" value="1"/>
</dbReference>
<dbReference type="PANTHER" id="PTHR45797">
    <property type="entry name" value="RAD54-LIKE"/>
    <property type="match status" value="1"/>
</dbReference>
<dbReference type="InterPro" id="IPR027417">
    <property type="entry name" value="P-loop_NTPase"/>
</dbReference>
<evidence type="ECO:0008006" key="13">
    <source>
        <dbReference type="Google" id="ProtNLM"/>
    </source>
</evidence>
<feature type="domain" description="Helicase C-terminal" evidence="11">
    <location>
        <begin position="1037"/>
        <end position="1224"/>
    </location>
</feature>
<evidence type="ECO:0000256" key="8">
    <source>
        <dbReference type="ARBA" id="ARBA00023242"/>
    </source>
</evidence>
<organism evidence="12">
    <name type="scientific">Trichuris suis</name>
    <name type="common">pig whipworm</name>
    <dbReference type="NCBI Taxonomy" id="68888"/>
    <lineage>
        <taxon>Eukaryota</taxon>
        <taxon>Metazoa</taxon>
        <taxon>Ecdysozoa</taxon>
        <taxon>Nematoda</taxon>
        <taxon>Enoplea</taxon>
        <taxon>Dorylaimia</taxon>
        <taxon>Trichinellida</taxon>
        <taxon>Trichuridae</taxon>
        <taxon>Trichuris</taxon>
    </lineage>
</organism>
<feature type="region of interest" description="Disordered" evidence="9">
    <location>
        <begin position="387"/>
        <end position="412"/>
    </location>
</feature>
<evidence type="ECO:0000256" key="9">
    <source>
        <dbReference type="SAM" id="MobiDB-lite"/>
    </source>
</evidence>
<feature type="compositionally biased region" description="Basic residues" evidence="9">
    <location>
        <begin position="515"/>
        <end position="524"/>
    </location>
</feature>
<feature type="region of interest" description="Disordered" evidence="9">
    <location>
        <begin position="927"/>
        <end position="962"/>
    </location>
</feature>
<dbReference type="PANTHER" id="PTHR45797:SF3">
    <property type="entry name" value="TRANSCRIPTIONAL REGULATOR ATRX HOMOLOG"/>
    <property type="match status" value="1"/>
</dbReference>
<dbReference type="Pfam" id="PF00271">
    <property type="entry name" value="Helicase_C"/>
    <property type="match status" value="1"/>
</dbReference>
<keyword evidence="7" id="KW-0238">DNA-binding</keyword>
<gene>
    <name evidence="12" type="ORF">M514_03367</name>
</gene>
<sequence>MPPLPHRQMSKKSSKSVILGPVMRSLLRVNDSSTRKSDSTIAAYGHSGSHQLGCLSLLSCTHCGTVELTQAGRLHDGLATAVASSVQKFFSKQSIDSDETIASVSSEESVDNSSTDSSRAFSDAIDSLAELNEAIDEESSLLSELSAEQVDSTAELSDHELKDDNTNCADEATLHDDAVPATIKNEHGNDGEANECNDALPKSLQNLFDEEISASMHTNASPDEEEGDDDMPSEQHLKNLFENIKKIETLESVKSVMKVTISSILSEIDYVDEQKSASSKSSNGRKGRQSKAASKSRLPTDPVEEEFSNLISDLYNPCYDSENEEARSDVCSASAKAEIEESRAVLDDAEVMDSQPTEPKQATEEAEPTAPEGVVEAKDEIECKTVDAATADEEVDLPDDTNADAISSPSASKSTDLFIRAGKMVNGKVVPFNVKPRVLKSSSGSSEESSDRSDSESLESNSLLCLTELPPSESPGDVTLSTGKARRKRVRVYTSEEESDQLHSCDSGEAEPDSKRRRKRKTKAANKLEPNTIHARKLEMERRKRIEERQKLYNNVPIESAAETSGLKEANFVLEMSEDGNEPAVVVHEELANCMKTHQRRGLQFLYDNTIESFKKISTAGNGCILAHSMGLGKSLQVIAYLHVVMTNEHLGVKSALILSPLGVVLNWKNEFDLWLFNKGLYLQVFAMSCLKSSKDRIMLLKNWKTYGGVLIMGYDMFRIMVNNTRNANHKAIVSETLLTPGPDVVICDEAHILKNDQTGISKALNQIRTKRRICLTGTPLQNSLLEYYCMVNFVKPNLLGTKKNFSSTFVNPIRNGQMSDSTPHEVKVMKRRSHVLHKLLSGFVQRVGYDSLEEPLFMKHEYVLYVRLSPEQVNLYNRYLDVVVENLDIKSLKARNSLFQDFQCLQLVWSHPKALLVHEAESSRKSYKWSSESEEEEMELTSTTSSSSSSSSSSNSVNSESPPILNVYNCDDSPAQCAQPTDDDVVLVTSENDVEGVKTAATEEVEKPSADPSEWFKAITAETDCDRLELSGKLVLLFKILEKCAEIGDKLLVFSQSLFTLTLIEEFLALHSKDNEGTMDDDDVDATDEANLEHSLLPTGRWVRGMDYLRLDGSTPPEVRRRIALRFNNTNDMRCRLLLVSIRAGSLGINLIGSNRVVIFDANWNPTHEMQAMFRVIRLGQTKPVYVYRFIAQQTMESVIYGRQVVKQSLAYRVVDDWQIERHFSGSDLLDLYNKASIEEAYDPSRDTLHSLPKDRLLADILSECGNWIAKYHEHDSLLKNIVEETLTEEEMKAAWAEYEMEKQQTDLEKRIAILNLRASATVTTTVNLDVDTFAESHNDRTTVDHNRLAGMLEYNRVSTPMWTQRRGAVPMVNHVSSTSSTAQSESDVVEVVEPSIRTVQISASAPRGNVATQLQRLFAQDQYRRAEMFQRGTAPTEKQSALKQMLQTRTVPTNGHNWRAEAQGANKTTADDLRLAQMQQSRITALMRAHVRNLLEQVHSSSEASYMLSEFEKSFGMSGFSLLSQYVRQNPMHRITAKDVPMLVDSLKHQLLLQRQQQQAQSVNGTLSNAPSASYSPQQQEVNAYWSKLSLQITAPLEWSHPLG</sequence>
<dbReference type="InterPro" id="IPR000330">
    <property type="entry name" value="SNF2_N"/>
</dbReference>
<dbReference type="GO" id="GO:0004386">
    <property type="term" value="F:helicase activity"/>
    <property type="evidence" value="ECO:0007669"/>
    <property type="project" value="UniProtKB-KW"/>
</dbReference>
<feature type="region of interest" description="Disordered" evidence="9">
    <location>
        <begin position="346"/>
        <end position="374"/>
    </location>
</feature>
<evidence type="ECO:0000256" key="5">
    <source>
        <dbReference type="ARBA" id="ARBA00022806"/>
    </source>
</evidence>
<feature type="domain" description="Helicase ATP-binding" evidence="10">
    <location>
        <begin position="615"/>
        <end position="798"/>
    </location>
</feature>
<evidence type="ECO:0000313" key="12">
    <source>
        <dbReference type="EMBL" id="KFD68030.1"/>
    </source>
</evidence>
<dbReference type="InterPro" id="IPR038718">
    <property type="entry name" value="SNF2-like_sf"/>
</dbReference>
<evidence type="ECO:0000256" key="4">
    <source>
        <dbReference type="ARBA" id="ARBA00022801"/>
    </source>
</evidence>
<evidence type="ECO:0000256" key="3">
    <source>
        <dbReference type="ARBA" id="ARBA00022741"/>
    </source>
</evidence>
<evidence type="ECO:0000259" key="11">
    <source>
        <dbReference type="PROSITE" id="PS51194"/>
    </source>
</evidence>
<dbReference type="SMART" id="SM00490">
    <property type="entry name" value="HELICc"/>
    <property type="match status" value="1"/>
</dbReference>
<dbReference type="SUPFAM" id="SSF52540">
    <property type="entry name" value="P-loop containing nucleoside triphosphate hydrolases"/>
    <property type="match status" value="2"/>
</dbReference>
<feature type="compositionally biased region" description="Low complexity" evidence="9">
    <location>
        <begin position="458"/>
        <end position="469"/>
    </location>
</feature>
<dbReference type="GO" id="GO:0003677">
    <property type="term" value="F:DNA binding"/>
    <property type="evidence" value="ECO:0007669"/>
    <property type="project" value="UniProtKB-KW"/>
</dbReference>
<proteinExistence type="inferred from homology"/>
<comment type="similarity">
    <text evidence="2">Belongs to the SNF2/RAD54 helicase family.</text>
</comment>
<dbReference type="SMART" id="SM00487">
    <property type="entry name" value="DEXDc"/>
    <property type="match status" value="1"/>
</dbReference>
<dbReference type="InterPro" id="IPR049730">
    <property type="entry name" value="SNF2/RAD54-like_C"/>
</dbReference>
<keyword evidence="8" id="KW-0539">Nucleus</keyword>
<keyword evidence="5" id="KW-0347">Helicase</keyword>
<feature type="region of interest" description="Disordered" evidence="9">
    <location>
        <begin position="100"/>
        <end position="119"/>
    </location>
</feature>
<dbReference type="GO" id="GO:0005524">
    <property type="term" value="F:ATP binding"/>
    <property type="evidence" value="ECO:0007669"/>
    <property type="project" value="UniProtKB-KW"/>
</dbReference>
<feature type="compositionally biased region" description="Low complexity" evidence="9">
    <location>
        <begin position="941"/>
        <end position="962"/>
    </location>
</feature>
<keyword evidence="3" id="KW-0547">Nucleotide-binding</keyword>
<dbReference type="InterPro" id="IPR044574">
    <property type="entry name" value="ARIP4-like"/>
</dbReference>
<feature type="region of interest" description="Disordered" evidence="9">
    <location>
        <begin position="272"/>
        <end position="303"/>
    </location>
</feature>
<dbReference type="PROSITE" id="PS51194">
    <property type="entry name" value="HELICASE_CTER"/>
    <property type="match status" value="1"/>
</dbReference>
<feature type="region of interest" description="Disordered" evidence="9">
    <location>
        <begin position="439"/>
        <end position="529"/>
    </location>
</feature>
<dbReference type="Gene3D" id="3.40.50.10810">
    <property type="entry name" value="Tandem AAA-ATPase domain"/>
    <property type="match status" value="1"/>
</dbReference>
<keyword evidence="4" id="KW-0378">Hydrolase</keyword>
<evidence type="ECO:0000256" key="1">
    <source>
        <dbReference type="ARBA" id="ARBA00004123"/>
    </source>
</evidence>
<feature type="compositionally biased region" description="Low complexity" evidence="9">
    <location>
        <begin position="103"/>
        <end position="118"/>
    </location>
</feature>
<dbReference type="GO" id="GO:0005634">
    <property type="term" value="C:nucleus"/>
    <property type="evidence" value="ECO:0007669"/>
    <property type="project" value="UniProtKB-SubCell"/>
</dbReference>
<reference evidence="12" key="1">
    <citation type="journal article" date="2014" name="Nat. Genet.">
        <title>Genome and transcriptome of the porcine whipworm Trichuris suis.</title>
        <authorList>
            <person name="Jex A.R."/>
            <person name="Nejsum P."/>
            <person name="Schwarz E.M."/>
            <person name="Hu L."/>
            <person name="Young N.D."/>
            <person name="Hall R.S."/>
            <person name="Korhonen P.K."/>
            <person name="Liao S."/>
            <person name="Thamsborg S."/>
            <person name="Xia J."/>
            <person name="Xu P."/>
            <person name="Wang S."/>
            <person name="Scheerlinck J.P."/>
            <person name="Hofmann A."/>
            <person name="Sternberg P.W."/>
            <person name="Wang J."/>
            <person name="Gasser R.B."/>
        </authorList>
    </citation>
    <scope>NUCLEOTIDE SEQUENCE [LARGE SCALE GENOMIC DNA]</scope>
    <source>
        <strain evidence="12">DCEP-RM93F</strain>
    </source>
</reference>
<dbReference type="EMBL" id="KL367508">
    <property type="protein sequence ID" value="KFD68030.1"/>
    <property type="molecule type" value="Genomic_DNA"/>
</dbReference>
<dbReference type="PROSITE" id="PS51192">
    <property type="entry name" value="HELICASE_ATP_BIND_1"/>
    <property type="match status" value="1"/>
</dbReference>
<dbReference type="GO" id="GO:0016887">
    <property type="term" value="F:ATP hydrolysis activity"/>
    <property type="evidence" value="ECO:0007669"/>
    <property type="project" value="InterPro"/>
</dbReference>
<evidence type="ECO:0000259" key="10">
    <source>
        <dbReference type="PROSITE" id="PS51192"/>
    </source>
</evidence>
<dbReference type="InterPro" id="IPR001650">
    <property type="entry name" value="Helicase_C-like"/>
</dbReference>
<dbReference type="CDD" id="cd18793">
    <property type="entry name" value="SF2_C_SNF"/>
    <property type="match status" value="1"/>
</dbReference>
<keyword evidence="6" id="KW-0067">ATP-binding</keyword>
<name>A0A085NEY4_9BILA</name>
<dbReference type="InterPro" id="IPR014001">
    <property type="entry name" value="Helicase_ATP-bd"/>
</dbReference>
<dbReference type="Gene3D" id="3.40.50.300">
    <property type="entry name" value="P-loop containing nucleotide triphosphate hydrolases"/>
    <property type="match status" value="1"/>
</dbReference>
<accession>A0A085NEY4</accession>
<comment type="subcellular location">
    <subcellularLocation>
        <location evidence="1">Nucleus</location>
    </subcellularLocation>
</comment>
<evidence type="ECO:0000256" key="7">
    <source>
        <dbReference type="ARBA" id="ARBA00023125"/>
    </source>
</evidence>